<sequence>MPKQKFANYPPPKLAPEQPKGGHAKKEDENPVLRGLPLTIGATLIMHSSYLQRFFWKNAQFGTLLGMPELADYDIRTDPTVVPLGDAPSTDLLSFSPDLTEPPAAPTRRYLTSADYHALYRSGALTPLDVVSALLPYTRRDGDGDPAYRAAWVSSYGRGEALALEAARASAARWASGNPLGVLDGVPISVKDDTDVEGYVSHNGLARREGLKFFEPAKETAWPVKALLDAGAVVLAKNSMHELGADTSGCNPTYGTPTNFHNREYYPGGSSSGTASAVAAGIVPFGVGTDAGGSIRIPSCFNGLYGLKPSQSRTTSMNNSCCVTGPIAASVADLTIAYRLMAQPNPLDPKQAAFSPSIPPSLAPPSTKIIAVDRSWWSDADAPVLAACDAALAHYRDTLGYTVLDISLPYLRESRLAHALICIAEMYQDLVGSFPDATGSPLSLAGPANRLLLSVASQTPAADYLAANRLRALLMSHLAALFAAHPGLLLASPTTSLLGWRRDPGDDARGLSDNNVGLRNMRYVFLANISGCPAVTAPVGYAAPPEGDARGRLPIGMMAMGEWGAEEQLLEWAGEAERYLQDKVEGGRVVPEGWVDAFEVAKNAGGKKDAESQL</sequence>
<evidence type="ECO:0000256" key="2">
    <source>
        <dbReference type="SAM" id="MobiDB-lite"/>
    </source>
</evidence>
<evidence type="ECO:0000313" key="5">
    <source>
        <dbReference type="Proteomes" id="UP000813385"/>
    </source>
</evidence>
<dbReference type="Proteomes" id="UP000813385">
    <property type="component" value="Unassembled WGS sequence"/>
</dbReference>
<gene>
    <name evidence="4" type="ORF">B0T11DRAFT_277345</name>
</gene>
<dbReference type="PROSITE" id="PS00571">
    <property type="entry name" value="AMIDASES"/>
    <property type="match status" value="1"/>
</dbReference>
<dbReference type="PANTHER" id="PTHR11895">
    <property type="entry name" value="TRANSAMIDASE"/>
    <property type="match status" value="1"/>
</dbReference>
<dbReference type="Pfam" id="PF01425">
    <property type="entry name" value="Amidase"/>
    <property type="match status" value="1"/>
</dbReference>
<organism evidence="4 5">
    <name type="scientific">Plectosphaerella cucumerina</name>
    <dbReference type="NCBI Taxonomy" id="40658"/>
    <lineage>
        <taxon>Eukaryota</taxon>
        <taxon>Fungi</taxon>
        <taxon>Dikarya</taxon>
        <taxon>Ascomycota</taxon>
        <taxon>Pezizomycotina</taxon>
        <taxon>Sordariomycetes</taxon>
        <taxon>Hypocreomycetidae</taxon>
        <taxon>Glomerellales</taxon>
        <taxon>Plectosphaerellaceae</taxon>
        <taxon>Plectosphaerella</taxon>
    </lineage>
</organism>
<feature type="region of interest" description="Disordered" evidence="2">
    <location>
        <begin position="1"/>
        <end position="30"/>
    </location>
</feature>
<reference evidence="4" key="1">
    <citation type="journal article" date="2021" name="Nat. Commun.">
        <title>Genetic determinants of endophytism in the Arabidopsis root mycobiome.</title>
        <authorList>
            <person name="Mesny F."/>
            <person name="Miyauchi S."/>
            <person name="Thiergart T."/>
            <person name="Pickel B."/>
            <person name="Atanasova L."/>
            <person name="Karlsson M."/>
            <person name="Huettel B."/>
            <person name="Barry K.W."/>
            <person name="Haridas S."/>
            <person name="Chen C."/>
            <person name="Bauer D."/>
            <person name="Andreopoulos W."/>
            <person name="Pangilinan J."/>
            <person name="LaButti K."/>
            <person name="Riley R."/>
            <person name="Lipzen A."/>
            <person name="Clum A."/>
            <person name="Drula E."/>
            <person name="Henrissat B."/>
            <person name="Kohler A."/>
            <person name="Grigoriev I.V."/>
            <person name="Martin F.M."/>
            <person name="Hacquard S."/>
        </authorList>
    </citation>
    <scope>NUCLEOTIDE SEQUENCE</scope>
    <source>
        <strain evidence="4">MPI-CAGE-AT-0016</strain>
    </source>
</reference>
<evidence type="ECO:0000313" key="4">
    <source>
        <dbReference type="EMBL" id="KAH7368593.1"/>
    </source>
</evidence>
<dbReference type="GO" id="GO:0003824">
    <property type="term" value="F:catalytic activity"/>
    <property type="evidence" value="ECO:0007669"/>
    <property type="project" value="InterPro"/>
</dbReference>
<dbReference type="InterPro" id="IPR023631">
    <property type="entry name" value="Amidase_dom"/>
</dbReference>
<evidence type="ECO:0000259" key="3">
    <source>
        <dbReference type="Pfam" id="PF01425"/>
    </source>
</evidence>
<comment type="similarity">
    <text evidence="1">Belongs to the amidase family.</text>
</comment>
<name>A0A8K0X675_9PEZI</name>
<protein>
    <submittedName>
        <fullName evidence="4">Amidase</fullName>
    </submittedName>
</protein>
<keyword evidence="5" id="KW-1185">Reference proteome</keyword>
<dbReference type="AlphaFoldDB" id="A0A8K0X675"/>
<feature type="domain" description="Amidase" evidence="3">
    <location>
        <begin position="163"/>
        <end position="570"/>
    </location>
</feature>
<dbReference type="Gene3D" id="3.90.1300.10">
    <property type="entry name" value="Amidase signature (AS) domain"/>
    <property type="match status" value="1"/>
</dbReference>
<proteinExistence type="inferred from homology"/>
<dbReference type="InterPro" id="IPR000120">
    <property type="entry name" value="Amidase"/>
</dbReference>
<accession>A0A8K0X675</accession>
<dbReference type="OrthoDB" id="421993at2759"/>
<dbReference type="EMBL" id="JAGPXD010000002">
    <property type="protein sequence ID" value="KAH7368593.1"/>
    <property type="molecule type" value="Genomic_DNA"/>
</dbReference>
<comment type="caution">
    <text evidence="4">The sequence shown here is derived from an EMBL/GenBank/DDBJ whole genome shotgun (WGS) entry which is preliminary data.</text>
</comment>
<evidence type="ECO:0000256" key="1">
    <source>
        <dbReference type="ARBA" id="ARBA00009199"/>
    </source>
</evidence>
<dbReference type="PANTHER" id="PTHR11895:SF67">
    <property type="entry name" value="AMIDASE DOMAIN-CONTAINING PROTEIN"/>
    <property type="match status" value="1"/>
</dbReference>
<dbReference type="SUPFAM" id="SSF75304">
    <property type="entry name" value="Amidase signature (AS) enzymes"/>
    <property type="match status" value="1"/>
</dbReference>
<dbReference type="InterPro" id="IPR036928">
    <property type="entry name" value="AS_sf"/>
</dbReference>
<dbReference type="InterPro" id="IPR020556">
    <property type="entry name" value="Amidase_CS"/>
</dbReference>